<sequence>MGEFKLTPRMRIWIAIWLAVLAVLVVVTVVTDLNSTVSGGLLGAWCGLAVSVVIVLRERAKKQPLSKLDRDRYGRR</sequence>
<reference evidence="2" key="1">
    <citation type="submission" date="2021-11" db="EMBL/GenBank/DDBJ databases">
        <title>Streptomyces corallinus and Kineosporia corallina sp. nov., two new coral-derived marine actinobacteria.</title>
        <authorList>
            <person name="Buangrab K."/>
            <person name="Sutthacheep M."/>
            <person name="Yeemin T."/>
            <person name="Harunari E."/>
            <person name="Igarashi Y."/>
            <person name="Sripreechasak P."/>
            <person name="Kanchanasin P."/>
            <person name="Tanasupawat S."/>
            <person name="Phongsopitanun W."/>
        </authorList>
    </citation>
    <scope>NUCLEOTIDE SEQUENCE</scope>
    <source>
        <strain evidence="2">JCM 31032</strain>
    </source>
</reference>
<accession>A0A9X1SWZ6</accession>
<dbReference type="AlphaFoldDB" id="A0A9X1SWZ6"/>
<evidence type="ECO:0000313" key="3">
    <source>
        <dbReference type="Proteomes" id="UP001138997"/>
    </source>
</evidence>
<organism evidence="2 3">
    <name type="scientific">Kineosporia babensis</name>
    <dbReference type="NCBI Taxonomy" id="499548"/>
    <lineage>
        <taxon>Bacteria</taxon>
        <taxon>Bacillati</taxon>
        <taxon>Actinomycetota</taxon>
        <taxon>Actinomycetes</taxon>
        <taxon>Kineosporiales</taxon>
        <taxon>Kineosporiaceae</taxon>
        <taxon>Kineosporia</taxon>
    </lineage>
</organism>
<proteinExistence type="predicted"/>
<keyword evidence="1" id="KW-0472">Membrane</keyword>
<keyword evidence="1" id="KW-1133">Transmembrane helix</keyword>
<gene>
    <name evidence="2" type="ORF">LR394_27145</name>
</gene>
<dbReference type="EMBL" id="JAJOMB010000017">
    <property type="protein sequence ID" value="MCD5314590.1"/>
    <property type="molecule type" value="Genomic_DNA"/>
</dbReference>
<keyword evidence="3" id="KW-1185">Reference proteome</keyword>
<comment type="caution">
    <text evidence="2">The sequence shown here is derived from an EMBL/GenBank/DDBJ whole genome shotgun (WGS) entry which is preliminary data.</text>
</comment>
<evidence type="ECO:0000313" key="2">
    <source>
        <dbReference type="EMBL" id="MCD5314590.1"/>
    </source>
</evidence>
<name>A0A9X1SWZ6_9ACTN</name>
<keyword evidence="1" id="KW-0812">Transmembrane</keyword>
<protein>
    <submittedName>
        <fullName evidence="2">Uncharacterized protein</fullName>
    </submittedName>
</protein>
<dbReference type="RefSeq" id="WP_231447251.1">
    <property type="nucleotide sequence ID" value="NZ_JAJOMB010000017.1"/>
</dbReference>
<feature type="transmembrane region" description="Helical" evidence="1">
    <location>
        <begin position="12"/>
        <end position="31"/>
    </location>
</feature>
<feature type="transmembrane region" description="Helical" evidence="1">
    <location>
        <begin position="37"/>
        <end position="56"/>
    </location>
</feature>
<evidence type="ECO:0000256" key="1">
    <source>
        <dbReference type="SAM" id="Phobius"/>
    </source>
</evidence>
<dbReference type="Proteomes" id="UP001138997">
    <property type="component" value="Unassembled WGS sequence"/>
</dbReference>